<dbReference type="KEGG" id="vbh:CMV30_17450"/>
<evidence type="ECO:0000313" key="2">
    <source>
        <dbReference type="EMBL" id="ATC65588.1"/>
    </source>
</evidence>
<evidence type="ECO:0000256" key="1">
    <source>
        <dbReference type="SAM" id="SignalP"/>
    </source>
</evidence>
<feature type="chain" id="PRO_5012538670" description="Lipoprotein" evidence="1">
    <location>
        <begin position="19"/>
        <end position="218"/>
    </location>
</feature>
<dbReference type="AlphaFoldDB" id="A0A290QJS7"/>
<proteinExistence type="predicted"/>
<dbReference type="EMBL" id="CP023344">
    <property type="protein sequence ID" value="ATC65588.1"/>
    <property type="molecule type" value="Genomic_DNA"/>
</dbReference>
<keyword evidence="3" id="KW-1185">Reference proteome</keyword>
<sequence>MRLPALVLLAASALLTLTGCPKKPAVPNESIPLTEGVVRAGVYTHPGFGWSMKIPDGWRVKTKDEVSATRQKGLDAVQKNVDGPIDMTSTIELLYMQRDQFNQFTSTADAFDPAKDGSYADNQQDLVQVILKTYADTGMKVRHELRTEVIGGVKFNVMDATLLSPDGEKVILHQRMYDALFGTRSLTVSLNWNNDTARDALVQAWSASTFSTPSAPHP</sequence>
<protein>
    <recommendedName>
        <fullName evidence="4">Lipoprotein</fullName>
    </recommendedName>
</protein>
<evidence type="ECO:0008006" key="4">
    <source>
        <dbReference type="Google" id="ProtNLM"/>
    </source>
</evidence>
<reference evidence="2 3" key="1">
    <citation type="submission" date="2017-09" db="EMBL/GenBank/DDBJ databases">
        <title>Complete genome sequence of Verrucomicrobial strain HZ-65, isolated from freshwater.</title>
        <authorList>
            <person name="Choi A."/>
        </authorList>
    </citation>
    <scope>NUCLEOTIDE SEQUENCE [LARGE SCALE GENOMIC DNA]</scope>
    <source>
        <strain evidence="2 3">HZ-65</strain>
    </source>
</reference>
<organism evidence="2 3">
    <name type="scientific">Nibricoccus aquaticus</name>
    <dbReference type="NCBI Taxonomy" id="2576891"/>
    <lineage>
        <taxon>Bacteria</taxon>
        <taxon>Pseudomonadati</taxon>
        <taxon>Verrucomicrobiota</taxon>
        <taxon>Opitutia</taxon>
        <taxon>Opitutales</taxon>
        <taxon>Opitutaceae</taxon>
        <taxon>Nibricoccus</taxon>
    </lineage>
</organism>
<accession>A0A290QJS7</accession>
<dbReference type="OrthoDB" id="760490at2"/>
<evidence type="ECO:0000313" key="3">
    <source>
        <dbReference type="Proteomes" id="UP000217265"/>
    </source>
</evidence>
<dbReference type="RefSeq" id="WP_096057217.1">
    <property type="nucleotide sequence ID" value="NZ_CP023344.1"/>
</dbReference>
<feature type="signal peptide" evidence="1">
    <location>
        <begin position="1"/>
        <end position="18"/>
    </location>
</feature>
<dbReference type="PROSITE" id="PS51257">
    <property type="entry name" value="PROKAR_LIPOPROTEIN"/>
    <property type="match status" value="1"/>
</dbReference>
<keyword evidence="1" id="KW-0732">Signal</keyword>
<dbReference type="Proteomes" id="UP000217265">
    <property type="component" value="Chromosome"/>
</dbReference>
<name>A0A290QJS7_9BACT</name>
<gene>
    <name evidence="2" type="ORF">CMV30_17450</name>
</gene>